<accession>A0A7X3IGH3</accession>
<dbReference type="PIRSF" id="PIRSF018968">
    <property type="entry name" value="ABC_permease_BceB"/>
    <property type="match status" value="1"/>
</dbReference>
<evidence type="ECO:0000256" key="2">
    <source>
        <dbReference type="ARBA" id="ARBA00022475"/>
    </source>
</evidence>
<feature type="transmembrane region" description="Helical" evidence="6">
    <location>
        <begin position="62"/>
        <end position="82"/>
    </location>
</feature>
<evidence type="ECO:0000256" key="3">
    <source>
        <dbReference type="ARBA" id="ARBA00022692"/>
    </source>
</evidence>
<keyword evidence="4 6" id="KW-1133">Transmembrane helix</keyword>
<feature type="transmembrane region" description="Helical" evidence="6">
    <location>
        <begin position="220"/>
        <end position="244"/>
    </location>
</feature>
<dbReference type="InterPro" id="IPR003838">
    <property type="entry name" value="ABC3_permease_C"/>
</dbReference>
<dbReference type="RefSeq" id="WP_160496649.1">
    <property type="nucleotide sequence ID" value="NZ_WUBI01000001.1"/>
</dbReference>
<evidence type="ECO:0000313" key="8">
    <source>
        <dbReference type="EMBL" id="MWV43108.1"/>
    </source>
</evidence>
<keyword evidence="9" id="KW-1185">Reference proteome</keyword>
<feature type="transmembrane region" description="Helical" evidence="6">
    <location>
        <begin position="520"/>
        <end position="542"/>
    </location>
</feature>
<proteinExistence type="inferred from homology"/>
<protein>
    <submittedName>
        <fullName evidence="8">FtsX-like permease family protein</fullName>
    </submittedName>
</protein>
<reference evidence="8 9" key="1">
    <citation type="submission" date="2019-12" db="EMBL/GenBank/DDBJ databases">
        <title>Paenibacillus sp. nov., an endophytic bacterium isolated from the stem of Dendrobium.</title>
        <authorList>
            <person name="Zhao R."/>
        </authorList>
    </citation>
    <scope>NUCLEOTIDE SEQUENCE [LARGE SCALE GENOMIC DNA]</scope>
    <source>
        <strain evidence="8 9">HJL G12</strain>
    </source>
</reference>
<dbReference type="Pfam" id="PF02687">
    <property type="entry name" value="FtsX"/>
    <property type="match status" value="1"/>
</dbReference>
<keyword evidence="2 6" id="KW-1003">Cell membrane</keyword>
<feature type="domain" description="ABC3 transporter permease C-terminal" evidence="7">
    <location>
        <begin position="63"/>
        <end position="174"/>
    </location>
</feature>
<feature type="transmembrane region" description="Helical" evidence="6">
    <location>
        <begin position="103"/>
        <end position="131"/>
    </location>
</feature>
<feature type="transmembrane region" description="Helical" evidence="6">
    <location>
        <begin position="572"/>
        <end position="592"/>
    </location>
</feature>
<feature type="transmembrane region" description="Helical" evidence="6">
    <location>
        <begin position="195"/>
        <end position="214"/>
    </location>
</feature>
<gene>
    <name evidence="8" type="ORF">GRF59_05645</name>
</gene>
<evidence type="ECO:0000256" key="6">
    <source>
        <dbReference type="PIRNR" id="PIRNR018968"/>
    </source>
</evidence>
<dbReference type="GO" id="GO:0005886">
    <property type="term" value="C:plasma membrane"/>
    <property type="evidence" value="ECO:0007669"/>
    <property type="project" value="UniProtKB-SubCell"/>
</dbReference>
<evidence type="ECO:0000256" key="5">
    <source>
        <dbReference type="ARBA" id="ARBA00023136"/>
    </source>
</evidence>
<keyword evidence="3 6" id="KW-0812">Transmembrane</keyword>
<keyword evidence="6" id="KW-0813">Transport</keyword>
<name>A0A7X3IGH3_9BACL</name>
<dbReference type="InterPro" id="IPR027022">
    <property type="entry name" value="ABC_permease_BceB-typ"/>
</dbReference>
<comment type="subcellular location">
    <subcellularLocation>
        <location evidence="1 6">Cell membrane</location>
        <topology evidence="1 6">Multi-pass membrane protein</topology>
    </subcellularLocation>
</comment>
<feature type="transmembrane region" description="Helical" evidence="6">
    <location>
        <begin position="20"/>
        <end position="42"/>
    </location>
</feature>
<evidence type="ECO:0000256" key="1">
    <source>
        <dbReference type="ARBA" id="ARBA00004651"/>
    </source>
</evidence>
<evidence type="ECO:0000313" key="9">
    <source>
        <dbReference type="Proteomes" id="UP000460318"/>
    </source>
</evidence>
<sequence>MSFRQFAFNNVKRNARAYFAYFLSSSFMVMVFFTYALFIFHPDIDQTRIGSSVQMVMQTMEYIIYTFAFLFVLYSIGTFLKARNKEFGILTILGATRGQLSKLVFVENMLIGALSIVTGMLAGLLLSKLFLALSARMIGIEQLGLYFPTKALLLTVTAFIILFLVISAFTLILINRNRVLELLKGSSKPKKEPKASLLVSLFGILLLAAGYYGIDKSLTLAAVTGIAGTYFFFTQITVLAFRLLKKSRRLTWRGTNLIWISEMAYKIKDNARILFMVTVVTSICCMAVAFIMSVNLSNQSKYKEDPYSIRYFLNEPNQDQADLISIEHKLSEEGIKYRIFSTESYLANASGRKTNVSIMPAESYGHIAHELGLAEAGTLQGNQAVLVQSDKEAKNNPDWDKGTHVTLHDPKARLQIVKEIRTKQEVSPVSGTNLLIVNGTLYEQLRKQIPEEKSYWIDYAYIFMIPAWNGGIAPGRNDEEYKVGMELERWNEDRIEKGESILPMTTRGGMYATHEQSVSMMSFIGIFIASLLSVCSASFLYFKLHSELRQDQRIYTSMSKIGLRTSEMGKSATIQIAALFFIPIFVSAIQTLVVLNRVREGFGLDDVNQPVFIASAAFLIIQAVYFLLVCSRYIQKLKRVMV</sequence>
<dbReference type="InterPro" id="IPR052536">
    <property type="entry name" value="ABC-4_Integral_Memb_Prot"/>
</dbReference>
<dbReference type="AlphaFoldDB" id="A0A7X3IGH3"/>
<dbReference type="EMBL" id="WUBI01000001">
    <property type="protein sequence ID" value="MWV43108.1"/>
    <property type="molecule type" value="Genomic_DNA"/>
</dbReference>
<feature type="transmembrane region" description="Helical" evidence="6">
    <location>
        <begin position="151"/>
        <end position="174"/>
    </location>
</feature>
<dbReference type="GO" id="GO:0055085">
    <property type="term" value="P:transmembrane transport"/>
    <property type="evidence" value="ECO:0007669"/>
    <property type="project" value="UniProtKB-UniRule"/>
</dbReference>
<keyword evidence="5 6" id="KW-0472">Membrane</keyword>
<dbReference type="Proteomes" id="UP000460318">
    <property type="component" value="Unassembled WGS sequence"/>
</dbReference>
<evidence type="ECO:0000259" key="7">
    <source>
        <dbReference type="Pfam" id="PF02687"/>
    </source>
</evidence>
<feature type="transmembrane region" description="Helical" evidence="6">
    <location>
        <begin position="273"/>
        <end position="294"/>
    </location>
</feature>
<comment type="caution">
    <text evidence="8">The sequence shown here is derived from an EMBL/GenBank/DDBJ whole genome shotgun (WGS) entry which is preliminary data.</text>
</comment>
<comment type="similarity">
    <text evidence="6">Belongs to the ABC-4 integral membrane protein family.</text>
</comment>
<dbReference type="PANTHER" id="PTHR46795:SF2">
    <property type="entry name" value="ABC TRANSPORTER, PERMEASE PROTEIN"/>
    <property type="match status" value="1"/>
</dbReference>
<evidence type="ECO:0000256" key="4">
    <source>
        <dbReference type="ARBA" id="ARBA00022989"/>
    </source>
</evidence>
<dbReference type="PANTHER" id="PTHR46795">
    <property type="entry name" value="ABC TRANSPORTER PERMEASE-RELATED-RELATED"/>
    <property type="match status" value="1"/>
</dbReference>
<feature type="transmembrane region" description="Helical" evidence="6">
    <location>
        <begin position="612"/>
        <end position="634"/>
    </location>
</feature>
<organism evidence="8 9">
    <name type="scientific">Paenibacillus dendrobii</name>
    <dbReference type="NCBI Taxonomy" id="2691084"/>
    <lineage>
        <taxon>Bacteria</taxon>
        <taxon>Bacillati</taxon>
        <taxon>Bacillota</taxon>
        <taxon>Bacilli</taxon>
        <taxon>Bacillales</taxon>
        <taxon>Paenibacillaceae</taxon>
        <taxon>Paenibacillus</taxon>
    </lineage>
</organism>